<dbReference type="ESTHER" id="9cory-a0a0g3hau4">
    <property type="family name" value="Duf_1023"/>
</dbReference>
<dbReference type="KEGG" id="cted:CTEST_12090"/>
<dbReference type="InterPro" id="IPR029058">
    <property type="entry name" value="AB_hydrolase_fold"/>
</dbReference>
<evidence type="ECO:0000259" key="1">
    <source>
        <dbReference type="Pfam" id="PF06259"/>
    </source>
</evidence>
<dbReference type="EMBL" id="CP011545">
    <property type="protein sequence ID" value="AKK09825.1"/>
    <property type="molecule type" value="Genomic_DNA"/>
</dbReference>
<dbReference type="OrthoDB" id="5969911at2"/>
<dbReference type="GO" id="GO:0016787">
    <property type="term" value="F:hydrolase activity"/>
    <property type="evidence" value="ECO:0007669"/>
    <property type="project" value="UniProtKB-KW"/>
</dbReference>
<organism evidence="2 3">
    <name type="scientific">Corynebacterium testudinoris</name>
    <dbReference type="NCBI Taxonomy" id="136857"/>
    <lineage>
        <taxon>Bacteria</taxon>
        <taxon>Bacillati</taxon>
        <taxon>Actinomycetota</taxon>
        <taxon>Actinomycetes</taxon>
        <taxon>Mycobacteriales</taxon>
        <taxon>Corynebacteriaceae</taxon>
        <taxon>Corynebacterium</taxon>
    </lineage>
</organism>
<feature type="domain" description="DUF1023" evidence="1">
    <location>
        <begin position="184"/>
        <end position="338"/>
    </location>
</feature>
<dbReference type="SUPFAM" id="SSF53474">
    <property type="entry name" value="alpha/beta-Hydrolases"/>
    <property type="match status" value="1"/>
</dbReference>
<sequence length="391" mass="40814">MLSAPILRHSARLLTSDAGQLREQAAWVSRGWSQFHDAGFHGEGAEAAIARLGRLSAGLDTPPSQMIRVAEVLNTTAGLQEQLDRMQERVLGAIGLVSERDPEIQRTLTSLRMLGQALDWACARQIGVLCAEEAATMDPGERLADLPDLPIDAVHELRLLTAPPAVRELADAHPDLRLLETSDGRLVAAIGDIDAAESVTTVVAGVSSSDPAGWATQVTRARAVAGATGGAAVLWLGYPAPSSATRALNPAAARAAGPHLRDFQEELARRHPSQQRIVVGYSYGSVVVGNAAGSEAGLHADDVVLVGSPGAGVSDASHFNLHGDAPRVHAMTNPGDVVGWAAGPHGGVHGRDPTSPGFGADVWPGSPGGDHSSYWEDPRFLDRLGELTAPA</sequence>
<accession>A0A0G3HAU4</accession>
<keyword evidence="3" id="KW-1185">Reference proteome</keyword>
<name>A0A0G3HAU4_9CORY</name>
<dbReference type="PATRIC" id="fig|136857.5.peg.2388"/>
<dbReference type="STRING" id="136857.CTEST_12090"/>
<dbReference type="Proteomes" id="UP000035540">
    <property type="component" value="Chromosome"/>
</dbReference>
<dbReference type="Gene3D" id="3.40.50.1820">
    <property type="entry name" value="alpha/beta hydrolase"/>
    <property type="match status" value="1"/>
</dbReference>
<evidence type="ECO:0000313" key="2">
    <source>
        <dbReference type="EMBL" id="AKK09825.1"/>
    </source>
</evidence>
<dbReference type="RefSeq" id="WP_047253925.1">
    <property type="nucleotide sequence ID" value="NZ_CP011545.1"/>
</dbReference>
<proteinExistence type="predicted"/>
<reference evidence="3" key="2">
    <citation type="submission" date="2015-05" db="EMBL/GenBank/DDBJ databases">
        <title>Complete genome sequence of Corynebacterium testudinoris DSM 44614, recovered from necrotic lesions in the mouth of a tortoise.</title>
        <authorList>
            <person name="Ruckert C."/>
            <person name="Albersmeier A."/>
            <person name="Winkler A."/>
            <person name="Tauch A."/>
        </authorList>
    </citation>
    <scope>NUCLEOTIDE SEQUENCE [LARGE SCALE GENOMIC DNA]</scope>
    <source>
        <strain evidence="3">DSM 44614</strain>
    </source>
</reference>
<keyword evidence="2" id="KW-0378">Hydrolase</keyword>
<dbReference type="InterPro" id="IPR010427">
    <property type="entry name" value="DUF1023"/>
</dbReference>
<reference evidence="2 3" key="1">
    <citation type="journal article" date="2015" name="Genome Announc.">
        <title>Complete Genome Sequence of the Type Strain Corynebacterium testudinoris DSM 44614, Recovered from Necrotic Lesions in the Mouth of a Tortoise.</title>
        <authorList>
            <person name="Ruckert C."/>
            <person name="Kriete M."/>
            <person name="Jaenicke S."/>
            <person name="Winkler A."/>
            <person name="Tauch A."/>
        </authorList>
    </citation>
    <scope>NUCLEOTIDE SEQUENCE [LARGE SCALE GENOMIC DNA]</scope>
    <source>
        <strain evidence="2 3">DSM 44614</strain>
    </source>
</reference>
<evidence type="ECO:0000313" key="3">
    <source>
        <dbReference type="Proteomes" id="UP000035540"/>
    </source>
</evidence>
<gene>
    <name evidence="2" type="ORF">CTEST_12090</name>
</gene>
<protein>
    <submittedName>
        <fullName evidence="2">Alpha/beta hydrolase</fullName>
    </submittedName>
</protein>
<dbReference type="Pfam" id="PF06259">
    <property type="entry name" value="Abhydrolase_8"/>
    <property type="match status" value="1"/>
</dbReference>
<dbReference type="AlphaFoldDB" id="A0A0G3HAU4"/>